<reference evidence="6" key="1">
    <citation type="submission" date="2023-07" db="EMBL/GenBank/DDBJ databases">
        <title>30 novel species of actinomycetes from the DSMZ collection.</title>
        <authorList>
            <person name="Nouioui I."/>
        </authorList>
    </citation>
    <scope>NUCLEOTIDE SEQUENCE [LARGE SCALE GENOMIC DNA]</scope>
    <source>
        <strain evidence="6">DSM 44399</strain>
    </source>
</reference>
<comment type="caution">
    <text evidence="5">The sequence shown here is derived from an EMBL/GenBank/DDBJ whole genome shotgun (WGS) entry which is preliminary data.</text>
</comment>
<dbReference type="Pfam" id="PF13531">
    <property type="entry name" value="SBP_bac_11"/>
    <property type="match status" value="1"/>
</dbReference>
<name>A0ABU2JDI0_9ACTN</name>
<keyword evidence="2" id="KW-0479">Metal-binding</keyword>
<dbReference type="RefSeq" id="WP_311424162.1">
    <property type="nucleotide sequence ID" value="NZ_JAVREH010000026.1"/>
</dbReference>
<dbReference type="PANTHER" id="PTHR30632">
    <property type="entry name" value="MOLYBDATE-BINDING PERIPLASMIC PROTEIN"/>
    <property type="match status" value="1"/>
</dbReference>
<dbReference type="EMBL" id="JAVREH010000026">
    <property type="protein sequence ID" value="MDT0263015.1"/>
    <property type="molecule type" value="Genomic_DNA"/>
</dbReference>
<keyword evidence="6" id="KW-1185">Reference proteome</keyword>
<gene>
    <name evidence="5" type="primary">modA</name>
    <name evidence="5" type="ORF">RM423_16615</name>
</gene>
<evidence type="ECO:0000256" key="3">
    <source>
        <dbReference type="ARBA" id="ARBA00022729"/>
    </source>
</evidence>
<evidence type="ECO:0000313" key="5">
    <source>
        <dbReference type="EMBL" id="MDT0263015.1"/>
    </source>
</evidence>
<feature type="chain" id="PRO_5047297517" evidence="4">
    <location>
        <begin position="25"/>
        <end position="262"/>
    </location>
</feature>
<accession>A0ABU2JDI0</accession>
<dbReference type="PANTHER" id="PTHR30632:SF0">
    <property type="entry name" value="SULFATE-BINDING PROTEIN"/>
    <property type="match status" value="1"/>
</dbReference>
<dbReference type="SUPFAM" id="SSF53850">
    <property type="entry name" value="Periplasmic binding protein-like II"/>
    <property type="match status" value="1"/>
</dbReference>
<protein>
    <submittedName>
        <fullName evidence="5">Molybdate ABC transporter substrate-binding protein</fullName>
    </submittedName>
</protein>
<dbReference type="Gene3D" id="3.40.190.10">
    <property type="entry name" value="Periplasmic binding protein-like II"/>
    <property type="match status" value="2"/>
</dbReference>
<dbReference type="Proteomes" id="UP001183176">
    <property type="component" value="Unassembled WGS sequence"/>
</dbReference>
<sequence>MRGLRAITASLGLCLLAGCGSGGAGSQHASAAGGSAQAGANTVTVFAAASLQETFSTLAARYEAAHPNTTVKLNFGASSALALQINAGAPADVFASASVKNMTQVTSGGSATNPVTFARNDMEIAVPPSNPARITAVRDLVKPGVKVTLCQAQVPCGATAVAVFSHAGVSVKPVTLEADVKSTLTKVELNEVDAGVVYRTDVRAAGAKVKGIEIPASLNASTDYPIAALTKAKNPDGAKSFLAFVQSAQGKSVLEAAGFQQP</sequence>
<dbReference type="NCBIfam" id="TIGR01256">
    <property type="entry name" value="modA"/>
    <property type="match status" value="1"/>
</dbReference>
<comment type="similarity">
    <text evidence="1">Belongs to the bacterial solute-binding protein ModA family.</text>
</comment>
<dbReference type="PIRSF" id="PIRSF004846">
    <property type="entry name" value="ModA"/>
    <property type="match status" value="1"/>
</dbReference>
<proteinExistence type="inferred from homology"/>
<feature type="signal peptide" evidence="4">
    <location>
        <begin position="1"/>
        <end position="24"/>
    </location>
</feature>
<dbReference type="InterPro" id="IPR050682">
    <property type="entry name" value="ModA/WtpA"/>
</dbReference>
<evidence type="ECO:0000313" key="6">
    <source>
        <dbReference type="Proteomes" id="UP001183176"/>
    </source>
</evidence>
<dbReference type="PROSITE" id="PS51257">
    <property type="entry name" value="PROKAR_LIPOPROTEIN"/>
    <property type="match status" value="1"/>
</dbReference>
<keyword evidence="3 4" id="KW-0732">Signal</keyword>
<organism evidence="5 6">
    <name type="scientific">Jatrophihabitans lederbergiae</name>
    <dbReference type="NCBI Taxonomy" id="3075547"/>
    <lineage>
        <taxon>Bacteria</taxon>
        <taxon>Bacillati</taxon>
        <taxon>Actinomycetota</taxon>
        <taxon>Actinomycetes</taxon>
        <taxon>Jatrophihabitantales</taxon>
        <taxon>Jatrophihabitantaceae</taxon>
        <taxon>Jatrophihabitans</taxon>
    </lineage>
</organism>
<evidence type="ECO:0000256" key="4">
    <source>
        <dbReference type="SAM" id="SignalP"/>
    </source>
</evidence>
<evidence type="ECO:0000256" key="1">
    <source>
        <dbReference type="ARBA" id="ARBA00009175"/>
    </source>
</evidence>
<evidence type="ECO:0000256" key="2">
    <source>
        <dbReference type="ARBA" id="ARBA00022723"/>
    </source>
</evidence>
<dbReference type="InterPro" id="IPR005950">
    <property type="entry name" value="ModA"/>
</dbReference>